<evidence type="ECO:0000256" key="2">
    <source>
        <dbReference type="SAM" id="MobiDB-lite"/>
    </source>
</evidence>
<evidence type="ECO:0000259" key="4">
    <source>
        <dbReference type="PROSITE" id="PS50114"/>
    </source>
</evidence>
<feature type="domain" description="GATA-type" evidence="4">
    <location>
        <begin position="155"/>
        <end position="189"/>
    </location>
</feature>
<feature type="compositionally biased region" description="Low complexity" evidence="2">
    <location>
        <begin position="98"/>
        <end position="112"/>
    </location>
</feature>
<dbReference type="SUPFAM" id="SSF57716">
    <property type="entry name" value="Glucocorticoid receptor-like (DNA-binding domain)"/>
    <property type="match status" value="1"/>
</dbReference>
<feature type="compositionally biased region" description="Basic and acidic residues" evidence="2">
    <location>
        <begin position="79"/>
        <end position="89"/>
    </location>
</feature>
<name>A0AAD5DPB6_9CHLO</name>
<dbReference type="GO" id="GO:0043565">
    <property type="term" value="F:sequence-specific DNA binding"/>
    <property type="evidence" value="ECO:0007669"/>
    <property type="project" value="InterPro"/>
</dbReference>
<evidence type="ECO:0000256" key="1">
    <source>
        <dbReference type="PROSITE-ProRule" id="PRU00094"/>
    </source>
</evidence>
<keyword evidence="1" id="KW-0862">Zinc</keyword>
<dbReference type="AlphaFoldDB" id="A0AAD5DPB6"/>
<dbReference type="GO" id="GO:0008270">
    <property type="term" value="F:zinc ion binding"/>
    <property type="evidence" value="ECO:0007669"/>
    <property type="project" value="UniProtKB-KW"/>
</dbReference>
<dbReference type="Gene3D" id="3.30.50.10">
    <property type="entry name" value="Erythroid Transcription Factor GATA-1, subunit A"/>
    <property type="match status" value="1"/>
</dbReference>
<accession>A0AAD5DPB6</accession>
<evidence type="ECO:0000313" key="6">
    <source>
        <dbReference type="Proteomes" id="UP001205105"/>
    </source>
</evidence>
<dbReference type="PROSITE" id="PS50114">
    <property type="entry name" value="GATA_ZN_FINGER_2"/>
    <property type="match status" value="1"/>
</dbReference>
<gene>
    <name evidence="5" type="ORF">COHA_006244</name>
</gene>
<dbReference type="GO" id="GO:0006355">
    <property type="term" value="P:regulation of DNA-templated transcription"/>
    <property type="evidence" value="ECO:0007669"/>
    <property type="project" value="InterPro"/>
</dbReference>
<evidence type="ECO:0000313" key="5">
    <source>
        <dbReference type="EMBL" id="KAI7840038.1"/>
    </source>
</evidence>
<dbReference type="InterPro" id="IPR013088">
    <property type="entry name" value="Znf_NHR/GATA"/>
</dbReference>
<keyword evidence="3" id="KW-0732">Signal</keyword>
<dbReference type="EMBL" id="JADXDR010000086">
    <property type="protein sequence ID" value="KAI7840038.1"/>
    <property type="molecule type" value="Genomic_DNA"/>
</dbReference>
<organism evidence="5 6">
    <name type="scientific">Chlorella ohadii</name>
    <dbReference type="NCBI Taxonomy" id="2649997"/>
    <lineage>
        <taxon>Eukaryota</taxon>
        <taxon>Viridiplantae</taxon>
        <taxon>Chlorophyta</taxon>
        <taxon>core chlorophytes</taxon>
        <taxon>Trebouxiophyceae</taxon>
        <taxon>Chlorellales</taxon>
        <taxon>Chlorellaceae</taxon>
        <taxon>Chlorella clade</taxon>
        <taxon>Chlorella</taxon>
    </lineage>
</organism>
<reference evidence="5" key="1">
    <citation type="submission" date="2020-11" db="EMBL/GenBank/DDBJ databases">
        <title>Chlorella ohadii genome sequencing and assembly.</title>
        <authorList>
            <person name="Murik O."/>
            <person name="Treves H."/>
            <person name="Kedem I."/>
            <person name="Shotland Y."/>
            <person name="Kaplan A."/>
        </authorList>
    </citation>
    <scope>NUCLEOTIDE SEQUENCE</scope>
    <source>
        <strain evidence="5">1</strain>
    </source>
</reference>
<comment type="caution">
    <text evidence="5">The sequence shown here is derived from an EMBL/GenBank/DDBJ whole genome shotgun (WGS) entry which is preliminary data.</text>
</comment>
<dbReference type="InterPro" id="IPR000679">
    <property type="entry name" value="Znf_GATA"/>
</dbReference>
<feature type="signal peptide" evidence="3">
    <location>
        <begin position="1"/>
        <end position="15"/>
    </location>
</feature>
<dbReference type="Proteomes" id="UP001205105">
    <property type="component" value="Unassembled WGS sequence"/>
</dbReference>
<feature type="chain" id="PRO_5042223462" description="GATA-type domain-containing protein" evidence="3">
    <location>
        <begin position="16"/>
        <end position="195"/>
    </location>
</feature>
<sequence>MNPLLLTSALLAAEAKPLPPASSEQQPVAFDLLVTASSAPFQRASSPLRKHKRKAAPQRAALDGVPSAATDESGTESELESRASKERRGSASPDPVMSSASAAARSQRPQRAAAALAVQHPLAPAPLAPEDLAAVFEQPAAPAAPPAWLAAVAAPGAPKVCVQCGTTATPMWRQVNGLTYCNADGLRLKRKLGLL</sequence>
<feature type="region of interest" description="Disordered" evidence="2">
    <location>
        <begin position="41"/>
        <end position="112"/>
    </location>
</feature>
<keyword evidence="6" id="KW-1185">Reference proteome</keyword>
<proteinExistence type="predicted"/>
<evidence type="ECO:0000256" key="3">
    <source>
        <dbReference type="SAM" id="SignalP"/>
    </source>
</evidence>
<dbReference type="Pfam" id="PF00320">
    <property type="entry name" value="GATA"/>
    <property type="match status" value="1"/>
</dbReference>
<protein>
    <recommendedName>
        <fullName evidence="4">GATA-type domain-containing protein</fullName>
    </recommendedName>
</protein>
<keyword evidence="1" id="KW-0479">Metal-binding</keyword>
<keyword evidence="1" id="KW-0863">Zinc-finger</keyword>